<dbReference type="EMBL" id="BAABCJ010000001">
    <property type="protein sequence ID" value="GAA3697970.1"/>
    <property type="molecule type" value="Genomic_DNA"/>
</dbReference>
<organism evidence="1 2">
    <name type="scientific">Zhihengliuella alba</name>
    <dbReference type="NCBI Taxonomy" id="547018"/>
    <lineage>
        <taxon>Bacteria</taxon>
        <taxon>Bacillati</taxon>
        <taxon>Actinomycetota</taxon>
        <taxon>Actinomycetes</taxon>
        <taxon>Micrococcales</taxon>
        <taxon>Micrococcaceae</taxon>
        <taxon>Zhihengliuella</taxon>
    </lineage>
</organism>
<comment type="caution">
    <text evidence="1">The sequence shown here is derived from an EMBL/GenBank/DDBJ whole genome shotgun (WGS) entry which is preliminary data.</text>
</comment>
<reference evidence="2" key="1">
    <citation type="journal article" date="2019" name="Int. J. Syst. Evol. Microbiol.">
        <title>The Global Catalogue of Microorganisms (GCM) 10K type strain sequencing project: providing services to taxonomists for standard genome sequencing and annotation.</title>
        <authorList>
            <consortium name="The Broad Institute Genomics Platform"/>
            <consortium name="The Broad Institute Genome Sequencing Center for Infectious Disease"/>
            <person name="Wu L."/>
            <person name="Ma J."/>
        </authorList>
    </citation>
    <scope>NUCLEOTIDE SEQUENCE [LARGE SCALE GENOMIC DNA]</scope>
    <source>
        <strain evidence="2">JCM 16961</strain>
    </source>
</reference>
<name>A0ABP7D1H1_9MICC</name>
<dbReference type="RefSeq" id="WP_344880453.1">
    <property type="nucleotide sequence ID" value="NZ_BAABCJ010000001.1"/>
</dbReference>
<proteinExistence type="predicted"/>
<evidence type="ECO:0008006" key="3">
    <source>
        <dbReference type="Google" id="ProtNLM"/>
    </source>
</evidence>
<keyword evidence="2" id="KW-1185">Reference proteome</keyword>
<gene>
    <name evidence="1" type="ORF">GCM10022377_08590</name>
</gene>
<protein>
    <recommendedName>
        <fullName evidence="3">Transcriptional regulator, AbiEi antitoxin, Type IV TA system</fullName>
    </recommendedName>
</protein>
<evidence type="ECO:0000313" key="1">
    <source>
        <dbReference type="EMBL" id="GAA3697970.1"/>
    </source>
</evidence>
<dbReference type="Proteomes" id="UP001501536">
    <property type="component" value="Unassembled WGS sequence"/>
</dbReference>
<accession>A0ABP7D1H1</accession>
<evidence type="ECO:0000313" key="2">
    <source>
        <dbReference type="Proteomes" id="UP001501536"/>
    </source>
</evidence>
<sequence length="346" mass="38410">MAYPRAARPVDNGCLLLPFGQDGTMPTDDTLTKALMRLPSVFPASQARELGLTRRQLQGRHFVCVARGVFALADAQPDHLDLLRAFCPGTADEFVSHSSAARAWGLWLPPQLSGILPVHLSRLGPETAVLRNRNVRGHRSQATRADLRVVDGIRLVSPEWCWTELAGLGLDVEQLVAAGDALLQRADGPQRPSGVVGRNPLTTRDRIEDVLVRRPTFRGRKGARRALGMIREGVDSPMESLVRLRIVRRGWPEPAVNPRIEVAPGRFVRPDLAFPDFRIAVQYEGAHHRDGPQMTKDIRRDHALEAIDWITVRADGAILTARGEAEFFERLRLAFVRRGARLPSTA</sequence>